<dbReference type="Pfam" id="PF13855">
    <property type="entry name" value="LRR_8"/>
    <property type="match status" value="1"/>
</dbReference>
<dbReference type="Gene3D" id="3.80.10.10">
    <property type="entry name" value="Ribonuclease Inhibitor"/>
    <property type="match status" value="5"/>
</dbReference>
<evidence type="ECO:0000256" key="10">
    <source>
        <dbReference type="ARBA" id="ARBA00023180"/>
    </source>
</evidence>
<dbReference type="SMART" id="SM00369">
    <property type="entry name" value="LRR_TYP"/>
    <property type="match status" value="4"/>
</dbReference>
<evidence type="ECO:0000256" key="7">
    <source>
        <dbReference type="ARBA" id="ARBA00022737"/>
    </source>
</evidence>
<sequence>MQPFLLKILLFILVIQVFPARCCVEHEREALLKFKASVNDSSNRLVSWTGDECCNWAGVTCSNQTGHIIILDLRNSYFYKSFRYGMMFTDYEWNNHSLSGKISPSLQHISELEYLDLSYNNFSGNNFANFIDSFTNLNYLNLSATGLTGIIPPQLGYLSKLQHLDLSLTDLSGIIPPQLGNLSRLQCLDLSWTKLSGIIPTQIGNLFRLQHLALSGTSLSGIIPPQLGNLSKLQYLELSNIPNIYISNVWLLSHLTSLTCLIMTEVDFQDSREWAQALNTLPLLQDLYLADNNLTTIPISIIGLNFSSLETLSIMENKFNSRIHDWIGKLTTLTTLELLLCSFVGQIPCQLNNLTSLNLLYLWEDYLEGPMPPLHNLKNLTTLAILDVNIGEDIRVVVNKLASETLDKLESLSLFNVSLTGNLNGWMSTMPDLKELYLSYNNLNGTLPNVIGNLTSLEYLYLNKNNFTGEVSKAHLAGLSNLKDLDLGSNNLNLTMNINWVPPFELQYLFLSGCKLGPYFPLWLQNQSQIKEIDLSNTEIVETVPHWFWNLRSLFSIDLSYNLVEG</sequence>
<reference evidence="14" key="1">
    <citation type="submission" date="2022-08" db="EMBL/GenBank/DDBJ databases">
        <authorList>
            <person name="Marques A."/>
        </authorList>
    </citation>
    <scope>NUCLEOTIDE SEQUENCE</scope>
    <source>
        <strain evidence="14">RhyPub2mFocal</strain>
        <tissue evidence="14">Leaves</tissue>
    </source>
</reference>
<feature type="domain" description="Disease resistance R13L4/SHOC-2-like LRR" evidence="13">
    <location>
        <begin position="101"/>
        <end position="238"/>
    </location>
</feature>
<evidence type="ECO:0000256" key="9">
    <source>
        <dbReference type="ARBA" id="ARBA00023136"/>
    </source>
</evidence>
<evidence type="ECO:0000259" key="12">
    <source>
        <dbReference type="Pfam" id="PF08263"/>
    </source>
</evidence>
<keyword evidence="14" id="KW-0675">Receptor</keyword>
<dbReference type="Pfam" id="PF23598">
    <property type="entry name" value="LRR_14"/>
    <property type="match status" value="2"/>
</dbReference>
<name>A0AAV8DN18_9POAL</name>
<dbReference type="Pfam" id="PF08263">
    <property type="entry name" value="LRRNT_2"/>
    <property type="match status" value="1"/>
</dbReference>
<dbReference type="GO" id="GO:0016301">
    <property type="term" value="F:kinase activity"/>
    <property type="evidence" value="ECO:0007669"/>
    <property type="project" value="UniProtKB-KW"/>
</dbReference>
<gene>
    <name evidence="14" type="ORF">LUZ62_053662</name>
</gene>
<keyword evidence="6 11" id="KW-0732">Signal</keyword>
<comment type="subcellular location">
    <subcellularLocation>
        <location evidence="1">Cell membrane</location>
        <topology evidence="1">Single-pass type I membrane protein</topology>
    </subcellularLocation>
</comment>
<organism evidence="14 15">
    <name type="scientific">Rhynchospora pubera</name>
    <dbReference type="NCBI Taxonomy" id="906938"/>
    <lineage>
        <taxon>Eukaryota</taxon>
        <taxon>Viridiplantae</taxon>
        <taxon>Streptophyta</taxon>
        <taxon>Embryophyta</taxon>
        <taxon>Tracheophyta</taxon>
        <taxon>Spermatophyta</taxon>
        <taxon>Magnoliopsida</taxon>
        <taxon>Liliopsida</taxon>
        <taxon>Poales</taxon>
        <taxon>Cyperaceae</taxon>
        <taxon>Cyperoideae</taxon>
        <taxon>Rhynchosporeae</taxon>
        <taxon>Rhynchospora</taxon>
    </lineage>
</organism>
<dbReference type="InterPro" id="IPR001611">
    <property type="entry name" value="Leu-rich_rpt"/>
</dbReference>
<keyword evidence="3" id="KW-1003">Cell membrane</keyword>
<dbReference type="AlphaFoldDB" id="A0AAV8DN18"/>
<dbReference type="EMBL" id="JAMFTS010000003">
    <property type="protein sequence ID" value="KAJ4769405.1"/>
    <property type="molecule type" value="Genomic_DNA"/>
</dbReference>
<dbReference type="GO" id="GO:0005886">
    <property type="term" value="C:plasma membrane"/>
    <property type="evidence" value="ECO:0007669"/>
    <property type="project" value="UniProtKB-SubCell"/>
</dbReference>
<keyword evidence="9" id="KW-0472">Membrane</keyword>
<dbReference type="InterPro" id="IPR003591">
    <property type="entry name" value="Leu-rich_rpt_typical-subtyp"/>
</dbReference>
<evidence type="ECO:0000256" key="1">
    <source>
        <dbReference type="ARBA" id="ARBA00004251"/>
    </source>
</evidence>
<evidence type="ECO:0000256" key="8">
    <source>
        <dbReference type="ARBA" id="ARBA00022989"/>
    </source>
</evidence>
<evidence type="ECO:0000256" key="5">
    <source>
        <dbReference type="ARBA" id="ARBA00022692"/>
    </source>
</evidence>
<comment type="caution">
    <text evidence="14">The sequence shown here is derived from an EMBL/GenBank/DDBJ whole genome shotgun (WGS) entry which is preliminary data.</text>
</comment>
<evidence type="ECO:0000256" key="3">
    <source>
        <dbReference type="ARBA" id="ARBA00022475"/>
    </source>
</evidence>
<dbReference type="Proteomes" id="UP001140206">
    <property type="component" value="Chromosome 3"/>
</dbReference>
<keyword evidence="4" id="KW-0433">Leucine-rich repeat</keyword>
<dbReference type="SUPFAM" id="SSF52058">
    <property type="entry name" value="L domain-like"/>
    <property type="match status" value="2"/>
</dbReference>
<keyword evidence="14" id="KW-0808">Transferase</keyword>
<feature type="domain" description="Leucine-rich repeat-containing N-terminal plant-type" evidence="12">
    <location>
        <begin position="26"/>
        <end position="62"/>
    </location>
</feature>
<evidence type="ECO:0000256" key="2">
    <source>
        <dbReference type="ARBA" id="ARBA00009592"/>
    </source>
</evidence>
<dbReference type="InterPro" id="IPR013210">
    <property type="entry name" value="LRR_N_plant-typ"/>
</dbReference>
<proteinExistence type="inferred from homology"/>
<feature type="domain" description="Disease resistance R13L4/SHOC-2-like LRR" evidence="13">
    <location>
        <begin position="270"/>
        <end position="466"/>
    </location>
</feature>
<dbReference type="InterPro" id="IPR046956">
    <property type="entry name" value="RLP23-like"/>
</dbReference>
<dbReference type="PANTHER" id="PTHR48063">
    <property type="entry name" value="LRR RECEPTOR-LIKE KINASE"/>
    <property type="match status" value="1"/>
</dbReference>
<evidence type="ECO:0000313" key="14">
    <source>
        <dbReference type="EMBL" id="KAJ4769405.1"/>
    </source>
</evidence>
<keyword evidence="10" id="KW-0325">Glycoprotein</keyword>
<dbReference type="InterPro" id="IPR032675">
    <property type="entry name" value="LRR_dom_sf"/>
</dbReference>
<feature type="signal peptide" evidence="11">
    <location>
        <begin position="1"/>
        <end position="19"/>
    </location>
</feature>
<evidence type="ECO:0000256" key="4">
    <source>
        <dbReference type="ARBA" id="ARBA00022614"/>
    </source>
</evidence>
<comment type="similarity">
    <text evidence="2">Belongs to the RLP family.</text>
</comment>
<keyword evidence="7" id="KW-0677">Repeat</keyword>
<keyword evidence="5" id="KW-0812">Transmembrane</keyword>
<keyword evidence="15" id="KW-1185">Reference proteome</keyword>
<evidence type="ECO:0000259" key="13">
    <source>
        <dbReference type="Pfam" id="PF23598"/>
    </source>
</evidence>
<dbReference type="FunFam" id="3.80.10.10:FF:000041">
    <property type="entry name" value="LRR receptor-like serine/threonine-protein kinase ERECTA"/>
    <property type="match status" value="1"/>
</dbReference>
<dbReference type="InterPro" id="IPR055414">
    <property type="entry name" value="LRR_R13L4/SHOC2-like"/>
</dbReference>
<accession>A0AAV8DN18</accession>
<keyword evidence="14" id="KW-0418">Kinase</keyword>
<keyword evidence="8" id="KW-1133">Transmembrane helix</keyword>
<evidence type="ECO:0000256" key="11">
    <source>
        <dbReference type="SAM" id="SignalP"/>
    </source>
</evidence>
<evidence type="ECO:0000313" key="15">
    <source>
        <dbReference type="Proteomes" id="UP001140206"/>
    </source>
</evidence>
<protein>
    <submittedName>
        <fullName evidence="14">LRR receptor-like serine/threonine-protein kinase GSO1</fullName>
    </submittedName>
</protein>
<evidence type="ECO:0000256" key="6">
    <source>
        <dbReference type="ARBA" id="ARBA00022729"/>
    </source>
</evidence>
<feature type="chain" id="PRO_5043653260" evidence="11">
    <location>
        <begin position="20"/>
        <end position="566"/>
    </location>
</feature>